<protein>
    <submittedName>
        <fullName evidence="1">Uncharacterized protein</fullName>
    </submittedName>
</protein>
<accession>A0ACC2D8I0</accession>
<dbReference type="Proteomes" id="UP001162992">
    <property type="component" value="Chromosome 7"/>
</dbReference>
<sequence>MKMRNAKEEKGRASLDETLAHLVAMGFDLPAALEAVSGIPTPSIDDAVDFLLAADPSPSQIDKKSVEGTIEANRTKSNAHNVIAIAEQAFEEQLWQACQFRSSSSQENDLEIKAEQEILPTFGLSLPADQSPSSSGKANALQLGFDAEKTTDRVGQATLELLRKQRGGERPCYLSAFTGTSPVCQKLSARGAKVSELKSKLAAKMNSANSVGANPSKELAHCSSEDILNECTADWELQAGEALLKYFGYEDLKPFQKEALAAWANGRDCFVLAATGSGKSLCFQLPALMTGKTVVVVSPLISLMHDQCVRLAKHGISACFLGSGQPDKSVEGKAMAGAYSIVYVCPETFTRVIPSLQVLARGRGIALFAVDEAHCISKWGHDFRPEYRRLSVIREKFRMDANEGSRRTIPIMALTATATERVRADILESLGIDKTGPKIIVTTLFRPNLKFSVHHSKTTRCASYQADFKELIEMYGNYRQDMPVSRDSGQQNSSRIVIDVIMSPSAQTNQTCKTSLPDGKSGTSSQNCLQSNSFHATESEAEEDEEDMERTQGDFDGGCAEFPSGGPSTEAEPKYNHLDGDCELFGCGPTIIYMPTRKETERLASFLSTCSVKAAAYHAKLPKGHLKQVHQQFLSGTLQVVVSTIAFGMGIDKANVRNVIHYGWPQSLEAYYQEAGRAGRDGLVSNCKLYCDMTVLPSLLPSRRDAAQAQNALNMLSQCFRYGLATSKCRVSILLQHFGEDFQDRQCKMCDVCLHGPPPWENLTKEAMSLLDLLNQQSVSLKGLLNEASPTSKNKGLLSTNNKRKHSFLCADKLSTKSLTMVLREQASQRSQLWWRGFIRFLLDQGYIRETNDVIGPPTKGKLMVQTLKFPEITSHGLIFLQNCQNHAITNECEGLLNETLGVLPPLIAHPEGDMIQARNEHDLEEYKDGKDWGRGWANAEIRKKRLKRFQDFKRTKGKKKSRRMEQTRRGRKFAEIGQK</sequence>
<organism evidence="1 2">
    <name type="scientific">Diphasiastrum complanatum</name>
    <name type="common">Issler's clubmoss</name>
    <name type="synonym">Lycopodium complanatum</name>
    <dbReference type="NCBI Taxonomy" id="34168"/>
    <lineage>
        <taxon>Eukaryota</taxon>
        <taxon>Viridiplantae</taxon>
        <taxon>Streptophyta</taxon>
        <taxon>Embryophyta</taxon>
        <taxon>Tracheophyta</taxon>
        <taxon>Lycopodiopsida</taxon>
        <taxon>Lycopodiales</taxon>
        <taxon>Lycopodiaceae</taxon>
        <taxon>Lycopodioideae</taxon>
        <taxon>Diphasiastrum</taxon>
    </lineage>
</organism>
<evidence type="ECO:0000313" key="2">
    <source>
        <dbReference type="Proteomes" id="UP001162992"/>
    </source>
</evidence>
<keyword evidence="2" id="KW-1185">Reference proteome</keyword>
<dbReference type="EMBL" id="CM055098">
    <property type="protein sequence ID" value="KAJ7550449.1"/>
    <property type="molecule type" value="Genomic_DNA"/>
</dbReference>
<comment type="caution">
    <text evidence="1">The sequence shown here is derived from an EMBL/GenBank/DDBJ whole genome shotgun (WGS) entry which is preliminary data.</text>
</comment>
<name>A0ACC2D8I0_DIPCM</name>
<proteinExistence type="predicted"/>
<evidence type="ECO:0000313" key="1">
    <source>
        <dbReference type="EMBL" id="KAJ7550449.1"/>
    </source>
</evidence>
<gene>
    <name evidence="1" type="ORF">O6H91_07G102000</name>
</gene>
<reference evidence="2" key="1">
    <citation type="journal article" date="2024" name="Proc. Natl. Acad. Sci. U.S.A.">
        <title>Extraordinary preservation of gene collinearity over three hundred million years revealed in homosporous lycophytes.</title>
        <authorList>
            <person name="Li C."/>
            <person name="Wickell D."/>
            <person name="Kuo L.Y."/>
            <person name="Chen X."/>
            <person name="Nie B."/>
            <person name="Liao X."/>
            <person name="Peng D."/>
            <person name="Ji J."/>
            <person name="Jenkins J."/>
            <person name="Williams M."/>
            <person name="Shu S."/>
            <person name="Plott C."/>
            <person name="Barry K."/>
            <person name="Rajasekar S."/>
            <person name="Grimwood J."/>
            <person name="Han X."/>
            <person name="Sun S."/>
            <person name="Hou Z."/>
            <person name="He W."/>
            <person name="Dai G."/>
            <person name="Sun C."/>
            <person name="Schmutz J."/>
            <person name="Leebens-Mack J.H."/>
            <person name="Li F.W."/>
            <person name="Wang L."/>
        </authorList>
    </citation>
    <scope>NUCLEOTIDE SEQUENCE [LARGE SCALE GENOMIC DNA]</scope>
    <source>
        <strain evidence="2">cv. PW_Plant_1</strain>
    </source>
</reference>